<dbReference type="Proteomes" id="UP000053676">
    <property type="component" value="Unassembled WGS sequence"/>
</dbReference>
<proteinExistence type="predicted"/>
<evidence type="ECO:0000313" key="2">
    <source>
        <dbReference type="Proteomes" id="UP000053676"/>
    </source>
</evidence>
<protein>
    <submittedName>
        <fullName evidence="1">Uncharacterized protein</fullName>
    </submittedName>
</protein>
<dbReference type="EMBL" id="KI657456">
    <property type="protein sequence ID" value="ETN87051.1"/>
    <property type="molecule type" value="Genomic_DNA"/>
</dbReference>
<dbReference type="AlphaFoldDB" id="W2U111"/>
<keyword evidence="2" id="KW-1185">Reference proteome</keyword>
<accession>W2U111</accession>
<sequence length="77" mass="8362">MNAADNKKRDKKLAPCTSLQVHLTNVSLCTKEKGKSTHSVKAKTAKAVAVMRTATRGHATFKKFKGSTKFQALTARS</sequence>
<gene>
    <name evidence="1" type="ORF">NECAME_01208</name>
</gene>
<dbReference type="KEGG" id="nai:NECAME_01208"/>
<reference evidence="2" key="1">
    <citation type="journal article" date="2014" name="Nat. Genet.">
        <title>Genome of the human hookworm Necator americanus.</title>
        <authorList>
            <person name="Tang Y.T."/>
            <person name="Gao X."/>
            <person name="Rosa B.A."/>
            <person name="Abubucker S."/>
            <person name="Hallsworth-Pepin K."/>
            <person name="Martin J."/>
            <person name="Tyagi R."/>
            <person name="Heizer E."/>
            <person name="Zhang X."/>
            <person name="Bhonagiri-Palsikar V."/>
            <person name="Minx P."/>
            <person name="Warren W.C."/>
            <person name="Wang Q."/>
            <person name="Zhan B."/>
            <person name="Hotez P.J."/>
            <person name="Sternberg P.W."/>
            <person name="Dougall A."/>
            <person name="Gaze S.T."/>
            <person name="Mulvenna J."/>
            <person name="Sotillo J."/>
            <person name="Ranganathan S."/>
            <person name="Rabelo E.M."/>
            <person name="Wilson R.K."/>
            <person name="Felgner P.L."/>
            <person name="Bethony J."/>
            <person name="Hawdon J.M."/>
            <person name="Gasser R.B."/>
            <person name="Loukas A."/>
            <person name="Mitreva M."/>
        </authorList>
    </citation>
    <scope>NUCLEOTIDE SEQUENCE [LARGE SCALE GENOMIC DNA]</scope>
</reference>
<evidence type="ECO:0000313" key="1">
    <source>
        <dbReference type="EMBL" id="ETN87051.1"/>
    </source>
</evidence>
<name>W2U111_NECAM</name>
<organism evidence="1 2">
    <name type="scientific">Necator americanus</name>
    <name type="common">Human hookworm</name>
    <dbReference type="NCBI Taxonomy" id="51031"/>
    <lineage>
        <taxon>Eukaryota</taxon>
        <taxon>Metazoa</taxon>
        <taxon>Ecdysozoa</taxon>
        <taxon>Nematoda</taxon>
        <taxon>Chromadorea</taxon>
        <taxon>Rhabditida</taxon>
        <taxon>Rhabditina</taxon>
        <taxon>Rhabditomorpha</taxon>
        <taxon>Strongyloidea</taxon>
        <taxon>Ancylostomatidae</taxon>
        <taxon>Bunostominae</taxon>
        <taxon>Necator</taxon>
    </lineage>
</organism>